<gene>
    <name evidence="2" type="ORF">IRJ18_02880</name>
</gene>
<dbReference type="EMBL" id="JADFFM010000001">
    <property type="protein sequence ID" value="MBE9665292.1"/>
    <property type="molecule type" value="Genomic_DNA"/>
</dbReference>
<dbReference type="Gene3D" id="3.10.450.50">
    <property type="match status" value="1"/>
</dbReference>
<dbReference type="SUPFAM" id="SSF54427">
    <property type="entry name" value="NTF2-like"/>
    <property type="match status" value="1"/>
</dbReference>
<comment type="caution">
    <text evidence="2">The sequence shown here is derived from an EMBL/GenBank/DDBJ whole genome shotgun (WGS) entry which is preliminary data.</text>
</comment>
<dbReference type="RefSeq" id="WP_194104693.1">
    <property type="nucleotide sequence ID" value="NZ_JADFFM010000001.1"/>
</dbReference>
<accession>A0ABR9XD18</accession>
<dbReference type="Pfam" id="PF07858">
    <property type="entry name" value="LEH"/>
    <property type="match status" value="1"/>
</dbReference>
<dbReference type="Proteomes" id="UP000632774">
    <property type="component" value="Unassembled WGS sequence"/>
</dbReference>
<evidence type="ECO:0000313" key="2">
    <source>
        <dbReference type="EMBL" id="MBE9665292.1"/>
    </source>
</evidence>
<sequence length="116" mass="13443">MENTKPTNAGEVINAFLKAMNNEDFTAARQYARDDMKFVGVLGSRNGADAYFQDMEKMKFKYEIKRMFIDADDVSVFYDINMGDNTIFSSGWYHVIDGKINNIRVVFDPRPLLERH</sequence>
<dbReference type="InterPro" id="IPR032710">
    <property type="entry name" value="NTF2-like_dom_sf"/>
</dbReference>
<organism evidence="2 3">
    <name type="scientific">Mucilaginibacter boryungensis</name>
    <dbReference type="NCBI Taxonomy" id="768480"/>
    <lineage>
        <taxon>Bacteria</taxon>
        <taxon>Pseudomonadati</taxon>
        <taxon>Bacteroidota</taxon>
        <taxon>Sphingobacteriia</taxon>
        <taxon>Sphingobacteriales</taxon>
        <taxon>Sphingobacteriaceae</taxon>
        <taxon>Mucilaginibacter</taxon>
    </lineage>
</organism>
<reference evidence="2 3" key="1">
    <citation type="submission" date="2020-10" db="EMBL/GenBank/DDBJ databases">
        <title>Mucilaginibacter mali sp. nov., isolated from rhizosphere soil of apple orchard.</title>
        <authorList>
            <person name="Lee J.-S."/>
            <person name="Kim H.S."/>
            <person name="Kim J.-S."/>
        </authorList>
    </citation>
    <scope>NUCLEOTIDE SEQUENCE [LARGE SCALE GENOMIC DNA]</scope>
    <source>
        <strain evidence="2 3">KCTC 23157</strain>
    </source>
</reference>
<feature type="domain" description="Limonene-1,2-epoxide hydrolase" evidence="1">
    <location>
        <begin position="10"/>
        <end position="113"/>
    </location>
</feature>
<evidence type="ECO:0000313" key="3">
    <source>
        <dbReference type="Proteomes" id="UP000632774"/>
    </source>
</evidence>
<evidence type="ECO:0000259" key="1">
    <source>
        <dbReference type="Pfam" id="PF07858"/>
    </source>
</evidence>
<keyword evidence="3" id="KW-1185">Reference proteome</keyword>
<dbReference type="InterPro" id="IPR013100">
    <property type="entry name" value="LEH"/>
</dbReference>
<name>A0ABR9XD18_9SPHI</name>
<proteinExistence type="predicted"/>
<protein>
    <submittedName>
        <fullName evidence="2">Nuclear transport factor 2 family protein</fullName>
    </submittedName>
</protein>